<dbReference type="EMBL" id="AVOT02004722">
    <property type="protein sequence ID" value="MBW0477180.1"/>
    <property type="molecule type" value="Genomic_DNA"/>
</dbReference>
<proteinExistence type="predicted"/>
<comment type="caution">
    <text evidence="2">The sequence shown here is derived from an EMBL/GenBank/DDBJ whole genome shotgun (WGS) entry which is preliminary data.</text>
</comment>
<accession>A0A9Q3C6S7</accession>
<gene>
    <name evidence="2" type="ORF">O181_016895</name>
</gene>
<feature type="compositionally biased region" description="Polar residues" evidence="1">
    <location>
        <begin position="155"/>
        <end position="186"/>
    </location>
</feature>
<name>A0A9Q3C6S7_9BASI</name>
<protein>
    <submittedName>
        <fullName evidence="2">Uncharacterized protein</fullName>
    </submittedName>
</protein>
<sequence>MSSVHLRNLGIPMNQPKDRKGLFKTRRSGYVQHGQNTRWQDTEETHTHTAIHPPIQWEPQTRGLEGYGSSSSAPPIHLRFIVMEHVQRGVKSSITLGRTWSKFPEYMSQRNTLQRSYGNDQRMELQQAVKTPEERATRIRENKATIQGIEKQLNQTEPNIIPSGSQGVNQPESQVASHHSGTNRSVTRGHPSSQSQVVSKRRQG</sequence>
<dbReference type="Proteomes" id="UP000765509">
    <property type="component" value="Unassembled WGS sequence"/>
</dbReference>
<evidence type="ECO:0000313" key="2">
    <source>
        <dbReference type="EMBL" id="MBW0477180.1"/>
    </source>
</evidence>
<feature type="region of interest" description="Disordered" evidence="1">
    <location>
        <begin position="155"/>
        <end position="204"/>
    </location>
</feature>
<evidence type="ECO:0000256" key="1">
    <source>
        <dbReference type="SAM" id="MobiDB-lite"/>
    </source>
</evidence>
<feature type="region of interest" description="Disordered" evidence="1">
    <location>
        <begin position="1"/>
        <end position="20"/>
    </location>
</feature>
<dbReference type="AlphaFoldDB" id="A0A9Q3C6S7"/>
<organism evidence="2 3">
    <name type="scientific">Austropuccinia psidii MF-1</name>
    <dbReference type="NCBI Taxonomy" id="1389203"/>
    <lineage>
        <taxon>Eukaryota</taxon>
        <taxon>Fungi</taxon>
        <taxon>Dikarya</taxon>
        <taxon>Basidiomycota</taxon>
        <taxon>Pucciniomycotina</taxon>
        <taxon>Pucciniomycetes</taxon>
        <taxon>Pucciniales</taxon>
        <taxon>Sphaerophragmiaceae</taxon>
        <taxon>Austropuccinia</taxon>
    </lineage>
</organism>
<keyword evidence="3" id="KW-1185">Reference proteome</keyword>
<evidence type="ECO:0000313" key="3">
    <source>
        <dbReference type="Proteomes" id="UP000765509"/>
    </source>
</evidence>
<reference evidence="2" key="1">
    <citation type="submission" date="2021-03" db="EMBL/GenBank/DDBJ databases">
        <title>Draft genome sequence of rust myrtle Austropuccinia psidii MF-1, a brazilian biotype.</title>
        <authorList>
            <person name="Quecine M.C."/>
            <person name="Pachon D.M.R."/>
            <person name="Bonatelli M.L."/>
            <person name="Correr F.H."/>
            <person name="Franceschini L.M."/>
            <person name="Leite T.F."/>
            <person name="Margarido G.R.A."/>
            <person name="Almeida C.A."/>
            <person name="Ferrarezi J.A."/>
            <person name="Labate C.A."/>
        </authorList>
    </citation>
    <scope>NUCLEOTIDE SEQUENCE</scope>
    <source>
        <strain evidence="2">MF-1</strain>
    </source>
</reference>